<evidence type="ECO:0000313" key="5">
    <source>
        <dbReference type="EMBL" id="CAD9528066.1"/>
    </source>
</evidence>
<evidence type="ECO:0000256" key="3">
    <source>
        <dbReference type="SAM" id="MobiDB-lite"/>
    </source>
</evidence>
<dbReference type="InterPro" id="IPR033562">
    <property type="entry name" value="PLPL"/>
</dbReference>
<keyword evidence="1 2" id="KW-0443">Lipid metabolism</keyword>
<feature type="active site" description="Nucleophile" evidence="2">
    <location>
        <position position="163"/>
    </location>
</feature>
<proteinExistence type="predicted"/>
<dbReference type="PROSITE" id="PS51635">
    <property type="entry name" value="PNPLA"/>
    <property type="match status" value="1"/>
</dbReference>
<dbReference type="GO" id="GO:0019433">
    <property type="term" value="P:triglyceride catabolic process"/>
    <property type="evidence" value="ECO:0007669"/>
    <property type="project" value="TreeGrafter"/>
</dbReference>
<dbReference type="GO" id="GO:0055088">
    <property type="term" value="P:lipid homeostasis"/>
    <property type="evidence" value="ECO:0007669"/>
    <property type="project" value="TreeGrafter"/>
</dbReference>
<feature type="short sequence motif" description="GXGXXG" evidence="2">
    <location>
        <begin position="131"/>
        <end position="136"/>
    </location>
</feature>
<sequence>MVRLVDGVLGAKPRERTYEGAVVVRNDLSVSAKLSFRTTCTHRRKVTTSVQVAPGDTYTFEHRPSKHFDFFMAVNVKEGKAHVVRGAKYALRLAGAEGAARSIVVDTVVPPERPKKGRLEKVRELSFGFAGCGFLGIYELGAAQCLSDEGVARNPYFRCAGTSGGALTAFIMMYGVPSMQQLVDNAKQKARDIRADPRHTAGLRKFIIESLATFWRDGSLEHPAFKEGRVEVVFAEAKDEHLWMFLEGCIGRVKKHQTSTFQTLMDAIIALLASSSAYFSGLPFNMPDESTGKDIKVADGLFVDNLPVVDEFSVTLKPFSDGGDILGASGRKADICPTEFVPMRWIAMPPSERTMQHLFELGYRDMEAWLDLHLEDHVEKVRASGKAPAISEELPPVEFVCADDGMRWYDEVLAAVPVKMQEQLGLTKKHASEGSSPDAEAGGDDGSDYQGDDASDCEALLAADEEDSLGDCRSPEEDLKS</sequence>
<dbReference type="GO" id="GO:0005737">
    <property type="term" value="C:cytoplasm"/>
    <property type="evidence" value="ECO:0007669"/>
    <property type="project" value="TreeGrafter"/>
</dbReference>
<name>A0A6U6JA34_9DINO</name>
<dbReference type="SUPFAM" id="SSF52151">
    <property type="entry name" value="FabD/lysophospholipase-like"/>
    <property type="match status" value="1"/>
</dbReference>
<dbReference type="GO" id="GO:0005811">
    <property type="term" value="C:lipid droplet"/>
    <property type="evidence" value="ECO:0007669"/>
    <property type="project" value="TreeGrafter"/>
</dbReference>
<dbReference type="AlphaFoldDB" id="A0A6U6JA34"/>
<organism evidence="5">
    <name type="scientific">Zooxanthella nutricula</name>
    <dbReference type="NCBI Taxonomy" id="1333877"/>
    <lineage>
        <taxon>Eukaryota</taxon>
        <taxon>Sar</taxon>
        <taxon>Alveolata</taxon>
        <taxon>Dinophyceae</taxon>
        <taxon>Peridiniales</taxon>
        <taxon>Peridiniales incertae sedis</taxon>
        <taxon>Zooxanthella</taxon>
    </lineage>
</organism>
<dbReference type="PANTHER" id="PTHR12406">
    <property type="entry name" value="CALCIUM-INDEPENDENT PHOSPHOLIPASE A2 IPLA2 -RELATED"/>
    <property type="match status" value="1"/>
</dbReference>
<dbReference type="EMBL" id="HBGW01018693">
    <property type="protein sequence ID" value="CAD9528066.1"/>
    <property type="molecule type" value="Transcribed_RNA"/>
</dbReference>
<keyword evidence="2" id="KW-0442">Lipid degradation</keyword>
<feature type="active site" description="Proton acceptor" evidence="2">
    <location>
        <position position="299"/>
    </location>
</feature>
<evidence type="ECO:0000256" key="1">
    <source>
        <dbReference type="ARBA" id="ARBA00023098"/>
    </source>
</evidence>
<feature type="domain" description="PNPLA" evidence="4">
    <location>
        <begin position="127"/>
        <end position="312"/>
    </location>
</feature>
<dbReference type="Pfam" id="PF01734">
    <property type="entry name" value="Patatin"/>
    <property type="match status" value="1"/>
</dbReference>
<dbReference type="Gene3D" id="3.40.1090.10">
    <property type="entry name" value="Cytosolic phospholipase A2 catalytic domain"/>
    <property type="match status" value="1"/>
</dbReference>
<feature type="short sequence motif" description="GXSXG" evidence="2">
    <location>
        <begin position="161"/>
        <end position="165"/>
    </location>
</feature>
<keyword evidence="2" id="KW-0378">Hydrolase</keyword>
<feature type="compositionally biased region" description="Acidic residues" evidence="3">
    <location>
        <begin position="441"/>
        <end position="456"/>
    </location>
</feature>
<dbReference type="PANTHER" id="PTHR12406:SF42">
    <property type="entry name" value="PNPLA DOMAIN-CONTAINING PROTEIN"/>
    <property type="match status" value="1"/>
</dbReference>
<gene>
    <name evidence="5" type="ORF">BRAN1462_LOCUS11764</name>
</gene>
<dbReference type="GO" id="GO:0016020">
    <property type="term" value="C:membrane"/>
    <property type="evidence" value="ECO:0007669"/>
    <property type="project" value="TreeGrafter"/>
</dbReference>
<dbReference type="InterPro" id="IPR002641">
    <property type="entry name" value="PNPLA_dom"/>
</dbReference>
<dbReference type="GO" id="GO:0004806">
    <property type="term" value="F:triacylglycerol lipase activity"/>
    <property type="evidence" value="ECO:0007669"/>
    <property type="project" value="TreeGrafter"/>
</dbReference>
<dbReference type="InterPro" id="IPR016035">
    <property type="entry name" value="Acyl_Trfase/lysoPLipase"/>
</dbReference>
<evidence type="ECO:0000259" key="4">
    <source>
        <dbReference type="PROSITE" id="PS51635"/>
    </source>
</evidence>
<reference evidence="5" key="1">
    <citation type="submission" date="2021-01" db="EMBL/GenBank/DDBJ databases">
        <authorList>
            <person name="Corre E."/>
            <person name="Pelletier E."/>
            <person name="Niang G."/>
            <person name="Scheremetjew M."/>
            <person name="Finn R."/>
            <person name="Kale V."/>
            <person name="Holt S."/>
            <person name="Cochrane G."/>
            <person name="Meng A."/>
            <person name="Brown T."/>
            <person name="Cohen L."/>
        </authorList>
    </citation>
    <scope>NUCLEOTIDE SEQUENCE</scope>
    <source>
        <strain evidence="5">RCC3387</strain>
    </source>
</reference>
<feature type="region of interest" description="Disordered" evidence="3">
    <location>
        <begin position="427"/>
        <end position="481"/>
    </location>
</feature>
<evidence type="ECO:0000256" key="2">
    <source>
        <dbReference type="PROSITE-ProRule" id="PRU01161"/>
    </source>
</evidence>
<comment type="caution">
    <text evidence="2">Lacks conserved residue(s) required for the propagation of feature annotation.</text>
</comment>
<protein>
    <recommendedName>
        <fullName evidence="4">PNPLA domain-containing protein</fullName>
    </recommendedName>
</protein>
<accession>A0A6U6JA34</accession>